<dbReference type="EMBL" id="VUBA01000092">
    <property type="protein sequence ID" value="MPQ85367.1"/>
    <property type="molecule type" value="Genomic_DNA"/>
</dbReference>
<dbReference type="RefSeq" id="WP_152750046.1">
    <property type="nucleotide sequence ID" value="NZ_VUBA01000092.1"/>
</dbReference>
<comment type="caution">
    <text evidence="1">The sequence shown here is derived from an EMBL/GenBank/DDBJ whole genome shotgun (WGS) entry which is preliminary data.</text>
</comment>
<protein>
    <recommendedName>
        <fullName evidence="3">MarR family transcriptional regulator</fullName>
    </recommendedName>
</protein>
<dbReference type="AlphaFoldDB" id="A0A5N7JVD7"/>
<evidence type="ECO:0000313" key="1">
    <source>
        <dbReference type="EMBL" id="MPQ85367.1"/>
    </source>
</evidence>
<gene>
    <name evidence="1" type="ORF">F0170_16015</name>
</gene>
<sequence length="106" mass="12029">MKFYPRNKEHSGLFKQRGRPPLHRIRCLHVIQAMLDTEEVITIGEVHKRISVGASSQTYITMNYFLTAGLIAAPLDGAPHIKQFKVACPDTWAATIRELTEIEKLL</sequence>
<reference evidence="1 2" key="1">
    <citation type="submission" date="2019-09" db="EMBL/GenBank/DDBJ databases">
        <title>The draft genomes of Allium pathogen Pseudomonas sp.</title>
        <authorList>
            <person name="Fujikawa T."/>
            <person name="Sawada H."/>
        </authorList>
    </citation>
    <scope>NUCLEOTIDE SEQUENCE [LARGE SCALE GENOMIC DNA]</scope>
    <source>
        <strain evidence="1 2">MAFF 730085</strain>
    </source>
</reference>
<evidence type="ECO:0008006" key="3">
    <source>
        <dbReference type="Google" id="ProtNLM"/>
    </source>
</evidence>
<accession>A0A5N7JVD7</accession>
<name>A0A5N7JVD7_9PSED</name>
<dbReference type="Proteomes" id="UP000325438">
    <property type="component" value="Unassembled WGS sequence"/>
</dbReference>
<evidence type="ECO:0000313" key="2">
    <source>
        <dbReference type="Proteomes" id="UP000325438"/>
    </source>
</evidence>
<organism evidence="1 2">
    <name type="scientific">Pseudomonas kitaguniensis</name>
    <dbReference type="NCBI Taxonomy" id="2607908"/>
    <lineage>
        <taxon>Bacteria</taxon>
        <taxon>Pseudomonadati</taxon>
        <taxon>Pseudomonadota</taxon>
        <taxon>Gammaproteobacteria</taxon>
        <taxon>Pseudomonadales</taxon>
        <taxon>Pseudomonadaceae</taxon>
        <taxon>Pseudomonas</taxon>
    </lineage>
</organism>
<proteinExistence type="predicted"/>